<organism evidence="8 9">
    <name type="scientific">Candidatus Sulfotelmatobacter kueseliae</name>
    <dbReference type="NCBI Taxonomy" id="2042962"/>
    <lineage>
        <taxon>Bacteria</taxon>
        <taxon>Pseudomonadati</taxon>
        <taxon>Acidobacteriota</taxon>
        <taxon>Terriglobia</taxon>
        <taxon>Terriglobales</taxon>
        <taxon>Candidatus Korobacteraceae</taxon>
        <taxon>Candidatus Sulfotelmatobacter</taxon>
    </lineage>
</organism>
<dbReference type="Proteomes" id="UP000238701">
    <property type="component" value="Unassembled WGS sequence"/>
</dbReference>
<evidence type="ECO:0000256" key="1">
    <source>
        <dbReference type="ARBA" id="ARBA00022670"/>
    </source>
</evidence>
<dbReference type="SUPFAM" id="SSF53092">
    <property type="entry name" value="Creatinase/prolidase N-terminal domain"/>
    <property type="match status" value="1"/>
</dbReference>
<dbReference type="PROSITE" id="PS00491">
    <property type="entry name" value="PROLINE_PEPTIDASE"/>
    <property type="match status" value="1"/>
</dbReference>
<keyword evidence="3" id="KW-0378">Hydrolase</keyword>
<evidence type="ECO:0000256" key="5">
    <source>
        <dbReference type="RuleBase" id="RU000590"/>
    </source>
</evidence>
<protein>
    <submittedName>
        <fullName evidence="8">Peptidase M24</fullName>
    </submittedName>
</protein>
<dbReference type="InterPro" id="IPR050659">
    <property type="entry name" value="Peptidase_M24B"/>
</dbReference>
<evidence type="ECO:0000259" key="6">
    <source>
        <dbReference type="Pfam" id="PF00557"/>
    </source>
</evidence>
<name>A0A2U3KI07_9BACT</name>
<evidence type="ECO:0000259" key="7">
    <source>
        <dbReference type="Pfam" id="PF01321"/>
    </source>
</evidence>
<evidence type="ECO:0000313" key="9">
    <source>
        <dbReference type="Proteomes" id="UP000238701"/>
    </source>
</evidence>
<dbReference type="GO" id="GO:0008237">
    <property type="term" value="F:metallopeptidase activity"/>
    <property type="evidence" value="ECO:0007669"/>
    <property type="project" value="UniProtKB-KW"/>
</dbReference>
<keyword evidence="1" id="KW-0645">Protease</keyword>
<sequence length="365" mass="39770">MDFVARQTKLREHLATTRFDGLLISHLPNIRYLCGFTGSAGFLLMEESGGVFFTDVRYDTQAHDEVKAAKVVVARKSVLQCVGEWLSGRRKRARGWTFGVEAEHFTLADKKRLKDLLPSGTRLQAGPSVVERARMVKDADELRRIRDAVNLGAKLFDRAVEVMRPGVKEVEVAAEMEYAARRAGADEMSFPTIVASGARSALPHGRASNRPIEPGGFVVCDFGVILAGYCSDQTRTVWVGSVSDEARRAYEAVREAQQAAVDAVRPGIAVGEVDAAARKVLRKAGLGRYFTHSTGHGVGLEIHEAPRVAAGQQERLQAEMVITIEPGVYFPGKWGVRIEDMVAVTAAGCEVLTPTSKDFLAVQSS</sequence>
<dbReference type="InterPro" id="IPR029149">
    <property type="entry name" value="Creatin/AminoP/Spt16_N"/>
</dbReference>
<dbReference type="CDD" id="cd01092">
    <property type="entry name" value="APP-like"/>
    <property type="match status" value="1"/>
</dbReference>
<evidence type="ECO:0000256" key="4">
    <source>
        <dbReference type="ARBA" id="ARBA00023049"/>
    </source>
</evidence>
<feature type="domain" description="Creatinase N-terminal" evidence="7">
    <location>
        <begin position="6"/>
        <end position="136"/>
    </location>
</feature>
<dbReference type="Gene3D" id="3.90.230.10">
    <property type="entry name" value="Creatinase/methionine aminopeptidase superfamily"/>
    <property type="match status" value="1"/>
</dbReference>
<dbReference type="OrthoDB" id="9806388at2"/>
<dbReference type="InterPro" id="IPR001131">
    <property type="entry name" value="Peptidase_M24B_aminopep-P_CS"/>
</dbReference>
<dbReference type="PANTHER" id="PTHR46112:SF3">
    <property type="entry name" value="AMINOPEPTIDASE YPDF"/>
    <property type="match status" value="1"/>
</dbReference>
<dbReference type="Gene3D" id="3.40.350.10">
    <property type="entry name" value="Creatinase/prolidase N-terminal domain"/>
    <property type="match status" value="1"/>
</dbReference>
<dbReference type="Pfam" id="PF00557">
    <property type="entry name" value="Peptidase_M24"/>
    <property type="match status" value="1"/>
</dbReference>
<dbReference type="SUPFAM" id="SSF55920">
    <property type="entry name" value="Creatinase/aminopeptidase"/>
    <property type="match status" value="1"/>
</dbReference>
<dbReference type="EMBL" id="OMOD01000119">
    <property type="protein sequence ID" value="SPF39305.1"/>
    <property type="molecule type" value="Genomic_DNA"/>
</dbReference>
<dbReference type="Pfam" id="PF01321">
    <property type="entry name" value="Creatinase_N"/>
    <property type="match status" value="1"/>
</dbReference>
<dbReference type="GO" id="GO:0006508">
    <property type="term" value="P:proteolysis"/>
    <property type="evidence" value="ECO:0007669"/>
    <property type="project" value="UniProtKB-KW"/>
</dbReference>
<accession>A0A2U3KI07</accession>
<reference evidence="9" key="1">
    <citation type="submission" date="2018-02" db="EMBL/GenBank/DDBJ databases">
        <authorList>
            <person name="Hausmann B."/>
        </authorList>
    </citation>
    <scope>NUCLEOTIDE SEQUENCE [LARGE SCALE GENOMIC DNA]</scope>
    <source>
        <strain evidence="9">Peat soil MAG SbA1</strain>
    </source>
</reference>
<comment type="similarity">
    <text evidence="5">Belongs to the peptidase M24B family.</text>
</comment>
<dbReference type="AlphaFoldDB" id="A0A2U3KI07"/>
<dbReference type="InterPro" id="IPR000587">
    <property type="entry name" value="Creatinase_N"/>
</dbReference>
<evidence type="ECO:0000256" key="2">
    <source>
        <dbReference type="ARBA" id="ARBA00022723"/>
    </source>
</evidence>
<evidence type="ECO:0000256" key="3">
    <source>
        <dbReference type="ARBA" id="ARBA00022801"/>
    </source>
</evidence>
<proteinExistence type="inferred from homology"/>
<dbReference type="InterPro" id="IPR000994">
    <property type="entry name" value="Pept_M24"/>
</dbReference>
<dbReference type="InterPro" id="IPR036005">
    <property type="entry name" value="Creatinase/aminopeptidase-like"/>
</dbReference>
<keyword evidence="2 5" id="KW-0479">Metal-binding</keyword>
<keyword evidence="4" id="KW-0482">Metalloprotease</keyword>
<dbReference type="PANTHER" id="PTHR46112">
    <property type="entry name" value="AMINOPEPTIDASE"/>
    <property type="match status" value="1"/>
</dbReference>
<dbReference type="GO" id="GO:0046872">
    <property type="term" value="F:metal ion binding"/>
    <property type="evidence" value="ECO:0007669"/>
    <property type="project" value="UniProtKB-KW"/>
</dbReference>
<gene>
    <name evidence="8" type="ORF">SBA1_270020</name>
</gene>
<feature type="domain" description="Peptidase M24" evidence="6">
    <location>
        <begin position="144"/>
        <end position="346"/>
    </location>
</feature>
<evidence type="ECO:0000313" key="8">
    <source>
        <dbReference type="EMBL" id="SPF39305.1"/>
    </source>
</evidence>